<reference evidence="1" key="1">
    <citation type="submission" date="2019-09" db="EMBL/GenBank/DDBJ databases">
        <authorList>
            <person name="Needham M D."/>
        </authorList>
    </citation>
    <scope>NUCLEOTIDE SEQUENCE</scope>
</reference>
<evidence type="ECO:0000313" key="1">
    <source>
        <dbReference type="EMBL" id="VVU94295.1"/>
    </source>
</evidence>
<gene>
    <name evidence="1" type="ORF">CPAV1605_15</name>
</gene>
<accession>A0A5E8CKL9</accession>
<dbReference type="EMBL" id="CABVLZ010000001">
    <property type="protein sequence ID" value="VVU94295.1"/>
    <property type="molecule type" value="Genomic_DNA"/>
</dbReference>
<dbReference type="AlphaFoldDB" id="A0A5E8CKL9"/>
<protein>
    <submittedName>
        <fullName evidence="1">Uncharacterized protein</fullName>
    </submittedName>
</protein>
<name>A0A5E8CKL9_9ZZZZ</name>
<proteinExistence type="predicted"/>
<organism evidence="1">
    <name type="scientific">seawater metagenome</name>
    <dbReference type="NCBI Taxonomy" id="1561972"/>
    <lineage>
        <taxon>unclassified sequences</taxon>
        <taxon>metagenomes</taxon>
        <taxon>ecological metagenomes</taxon>
    </lineage>
</organism>
<sequence>MFVYEIDGSVRQINVPSTLDIPPCKAPIQPIVPVLKENFGQVDVYSQMASNNSTNQCEDAHRNAFSNYIGQRINVRNKVYADQLMNNSSIQPWSQDSYYLLEDNHPYNSYLDGYNNLYDTNIGNGFAVRYSSPQDLNNMLSHMCRNKNKENWQTNQNWQASTSPSDLNY</sequence>